<dbReference type="Proteomes" id="UP000182379">
    <property type="component" value="Unassembled WGS sequence"/>
</dbReference>
<protein>
    <submittedName>
        <fullName evidence="1">Uncharacterized protein</fullName>
    </submittedName>
</protein>
<reference evidence="1 2" key="1">
    <citation type="submission" date="2016-10" db="EMBL/GenBank/DDBJ databases">
        <authorList>
            <person name="Varghese N."/>
            <person name="Submissions S."/>
        </authorList>
    </citation>
    <scope>NUCLEOTIDE SEQUENCE [LARGE SCALE GENOMIC DNA]</scope>
    <source>
        <strain evidence="1 2">WCC6</strain>
    </source>
</reference>
<dbReference type="AlphaFoldDB" id="A0A1H3AID7"/>
<sequence length="181" mass="20377">MRCCTSVLHLIFCHWSLVEGRQMRLAFALEQKRSLRLCFPLREPAARLPGPGRFSSPGYRCLHTPAGCGTAVFHQVFGELVRLAVVPYGKIRDVLVDAFPESRQQHIHIFVPTQKRLPLTGDSRFSGFISFLLFPSSPRCSGYGVPAAAFRPLHWVPDTSGRWHSGISGKRLRHGWTAVWP</sequence>
<evidence type="ECO:0000313" key="1">
    <source>
        <dbReference type="EMBL" id="SDX29472.1"/>
    </source>
</evidence>
<organism evidence="1 2">
    <name type="scientific">Acidaminococcus fermentans</name>
    <dbReference type="NCBI Taxonomy" id="905"/>
    <lineage>
        <taxon>Bacteria</taxon>
        <taxon>Bacillati</taxon>
        <taxon>Bacillota</taxon>
        <taxon>Negativicutes</taxon>
        <taxon>Acidaminococcales</taxon>
        <taxon>Acidaminococcaceae</taxon>
        <taxon>Acidaminococcus</taxon>
    </lineage>
</organism>
<proteinExistence type="predicted"/>
<dbReference type="EMBL" id="FNOP01000020">
    <property type="protein sequence ID" value="SDX29472.1"/>
    <property type="molecule type" value="Genomic_DNA"/>
</dbReference>
<name>A0A1H3AID7_ACIFE</name>
<accession>A0A1H3AID7</accession>
<comment type="caution">
    <text evidence="1">The sequence shown here is derived from an EMBL/GenBank/DDBJ whole genome shotgun (WGS) entry which is preliminary data.</text>
</comment>
<evidence type="ECO:0000313" key="2">
    <source>
        <dbReference type="Proteomes" id="UP000182379"/>
    </source>
</evidence>
<gene>
    <name evidence="1" type="ORF">SAMN05216495_12031</name>
</gene>